<name>A0A5N5D6T3_9PEZI</name>
<proteinExistence type="predicted"/>
<dbReference type="PANTHER" id="PTHR22642">
    <property type="entry name" value="IMIDAZOLONEPROPIONASE"/>
    <property type="match status" value="1"/>
</dbReference>
<feature type="domain" description="Amidohydrolase 3" evidence="1">
    <location>
        <begin position="53"/>
        <end position="534"/>
    </location>
</feature>
<dbReference type="InterPro" id="IPR032466">
    <property type="entry name" value="Metal_Hydrolase"/>
</dbReference>
<evidence type="ECO:0000259" key="1">
    <source>
        <dbReference type="Pfam" id="PF07969"/>
    </source>
</evidence>
<dbReference type="Pfam" id="PF07969">
    <property type="entry name" value="Amidohydro_3"/>
    <property type="match status" value="1"/>
</dbReference>
<dbReference type="OrthoDB" id="194468at2759"/>
<dbReference type="Gene3D" id="3.20.20.140">
    <property type="entry name" value="Metal-dependent hydrolases"/>
    <property type="match status" value="1"/>
</dbReference>
<organism evidence="2 3">
    <name type="scientific">Lasiodiplodia theobromae</name>
    <dbReference type="NCBI Taxonomy" id="45133"/>
    <lineage>
        <taxon>Eukaryota</taxon>
        <taxon>Fungi</taxon>
        <taxon>Dikarya</taxon>
        <taxon>Ascomycota</taxon>
        <taxon>Pezizomycotina</taxon>
        <taxon>Dothideomycetes</taxon>
        <taxon>Dothideomycetes incertae sedis</taxon>
        <taxon>Botryosphaeriales</taxon>
        <taxon>Botryosphaeriaceae</taxon>
        <taxon>Lasiodiplodia</taxon>
    </lineage>
</organism>
<dbReference type="InterPro" id="IPR013108">
    <property type="entry name" value="Amidohydro_3"/>
</dbReference>
<dbReference type="SUPFAM" id="SSF51338">
    <property type="entry name" value="Composite domain of metallo-dependent hydrolases"/>
    <property type="match status" value="1"/>
</dbReference>
<accession>A0A5N5D6T3</accession>
<evidence type="ECO:0000313" key="2">
    <source>
        <dbReference type="EMBL" id="KAB2573285.1"/>
    </source>
</evidence>
<sequence>MALAYINGRVFTLDPQKPWAEAFIVDASGRFASIGTSEEIRTTAIREGNVARNLRGRFVMPGIHDAHTHLLGAATQQLSEALIGTNSDHLTLGPNIKTASCHCEYAHTLGEWIVASFYSALQFPDGKDFTLPDLTRIKTDTSPQGQPGRKYLDTEFPDTPVAVRDPSLHNCLVNTEALKRLGYDSANPPEFPGGQFVRRETGEVTGELLEAASGELWMNMPQPPATFVRRALEHSMRVCNRYGITSCQEASANTAYLKALREIEMAGGMTVDLHTHIVHSPARYAQEEAEGLQALLHVADVFESECVRTRFVKFWLDGAPLPPHLTQSDLREDGRPDEAMILVDWDTLLGALVKYDAKGYTCKIHCAGEGSVRRALDAIEKVRERNADGPSHEVAHCNAVHEDDIPRFKRLRVTAEMSPAIFHSPEVALVPHLLRWPFRQMLDHDVRMTIGTDYFLTPTPNLFPTLQAVVGKLSAEEILRAITIEGAKAVGRDHELGSIQEGKLANFISVDSDLTQGGFEDAKVLETWHRGKSVWASGDV</sequence>
<dbReference type="InterPro" id="IPR011059">
    <property type="entry name" value="Metal-dep_hydrolase_composite"/>
</dbReference>
<evidence type="ECO:0000313" key="3">
    <source>
        <dbReference type="Proteomes" id="UP000325902"/>
    </source>
</evidence>
<dbReference type="PANTHER" id="PTHR22642:SF2">
    <property type="entry name" value="PROTEIN LONG AFTER FAR-RED 3"/>
    <property type="match status" value="1"/>
</dbReference>
<dbReference type="Gene3D" id="2.30.40.10">
    <property type="entry name" value="Urease, subunit C, domain 1"/>
    <property type="match status" value="1"/>
</dbReference>
<dbReference type="GO" id="GO:0016810">
    <property type="term" value="F:hydrolase activity, acting on carbon-nitrogen (but not peptide) bonds"/>
    <property type="evidence" value="ECO:0007669"/>
    <property type="project" value="InterPro"/>
</dbReference>
<gene>
    <name evidence="2" type="primary">hutI</name>
    <name evidence="2" type="ORF">DBV05_g8083</name>
</gene>
<dbReference type="Proteomes" id="UP000325902">
    <property type="component" value="Unassembled WGS sequence"/>
</dbReference>
<dbReference type="AlphaFoldDB" id="A0A5N5D6T3"/>
<keyword evidence="3" id="KW-1185">Reference proteome</keyword>
<dbReference type="EMBL" id="VCHE01000062">
    <property type="protein sequence ID" value="KAB2573285.1"/>
    <property type="molecule type" value="Genomic_DNA"/>
</dbReference>
<protein>
    <submittedName>
        <fullName evidence="2">Imidazolonepropionase</fullName>
    </submittedName>
</protein>
<dbReference type="Gene3D" id="3.10.310.70">
    <property type="match status" value="1"/>
</dbReference>
<reference evidence="2 3" key="1">
    <citation type="journal article" date="2019" name="Sci. Rep.">
        <title>A multi-omics analysis of the grapevine pathogen Lasiodiplodia theobromae reveals that temperature affects the expression of virulence- and pathogenicity-related genes.</title>
        <authorList>
            <person name="Felix C."/>
            <person name="Meneses R."/>
            <person name="Goncalves M.F.M."/>
            <person name="Tilleman L."/>
            <person name="Duarte A.S."/>
            <person name="Jorrin-Novo J.V."/>
            <person name="Van de Peer Y."/>
            <person name="Deforce D."/>
            <person name="Van Nieuwerburgh F."/>
            <person name="Esteves A.C."/>
            <person name="Alves A."/>
        </authorList>
    </citation>
    <scope>NUCLEOTIDE SEQUENCE [LARGE SCALE GENOMIC DNA]</scope>
    <source>
        <strain evidence="2 3">LA-SOL3</strain>
    </source>
</reference>
<comment type="caution">
    <text evidence="2">The sequence shown here is derived from an EMBL/GenBank/DDBJ whole genome shotgun (WGS) entry which is preliminary data.</text>
</comment>
<dbReference type="SUPFAM" id="SSF51556">
    <property type="entry name" value="Metallo-dependent hydrolases"/>
    <property type="match status" value="1"/>
</dbReference>